<feature type="domain" description="HD-GYP" evidence="1">
    <location>
        <begin position="114"/>
        <end position="310"/>
    </location>
</feature>
<dbReference type="NCBIfam" id="TIGR00277">
    <property type="entry name" value="HDIG"/>
    <property type="match status" value="1"/>
</dbReference>
<gene>
    <name evidence="2" type="ORF">ADA01nite_16450</name>
</gene>
<dbReference type="Gene3D" id="1.10.3210.10">
    <property type="entry name" value="Hypothetical protein af1432"/>
    <property type="match status" value="1"/>
</dbReference>
<evidence type="ECO:0000313" key="3">
    <source>
        <dbReference type="Proteomes" id="UP000321157"/>
    </source>
</evidence>
<dbReference type="Proteomes" id="UP000321157">
    <property type="component" value="Unassembled WGS sequence"/>
</dbReference>
<dbReference type="PANTHER" id="PTHR43155:SF2">
    <property type="entry name" value="CYCLIC DI-GMP PHOSPHODIESTERASE PA4108"/>
    <property type="match status" value="1"/>
</dbReference>
<dbReference type="InterPro" id="IPR037522">
    <property type="entry name" value="HD_GYP_dom"/>
</dbReference>
<dbReference type="EMBL" id="BJXX01000068">
    <property type="protein sequence ID" value="GEN34185.1"/>
    <property type="molecule type" value="Genomic_DNA"/>
</dbReference>
<keyword evidence="3" id="KW-1185">Reference proteome</keyword>
<sequence>MRLVSTSRCEPGMVLAKPVLNQKGAVILGTHSELTGQTIKRFKQMGIDMVYVRDKATEDIYIDQVISDETRCEALSTIYSTFNEIQTSSSIKSQTKKSASLYSTFSALCQRIIDEMKSRKSAINLLGNIHIHDHYVYSHSLNTTLYAIGIGIKKGYSDKELTEIGLGALLHDIGQMKVPTSIIQKEGQLTSKEFETVKKHTEYGFDLLRQEYGFPLLAAHCAYQHHERLDGSGYPRGLKKDEIHKYARLLAVADVFEALTSHRVHRRAMLPHLAIEILYSQSGTHFDQDYVESFRNTVAIYPIGVSVKLNTGETAIVAGYKANMLTRPIVRIIKDPANNPLPHYHEVDLSKNLSLMIEECDIMR</sequence>
<dbReference type="AlphaFoldDB" id="A0A511V5F9"/>
<dbReference type="RefSeq" id="WP_170230200.1">
    <property type="nucleotide sequence ID" value="NZ_BJXX01000068.1"/>
</dbReference>
<dbReference type="CDD" id="cd00077">
    <property type="entry name" value="HDc"/>
    <property type="match status" value="1"/>
</dbReference>
<evidence type="ECO:0000313" key="2">
    <source>
        <dbReference type="EMBL" id="GEN34185.1"/>
    </source>
</evidence>
<keyword evidence="2" id="KW-0378">Hydrolase</keyword>
<proteinExistence type="predicted"/>
<organism evidence="2 3">
    <name type="scientific">Aneurinibacillus danicus</name>
    <dbReference type="NCBI Taxonomy" id="267746"/>
    <lineage>
        <taxon>Bacteria</taxon>
        <taxon>Bacillati</taxon>
        <taxon>Bacillota</taxon>
        <taxon>Bacilli</taxon>
        <taxon>Bacillales</taxon>
        <taxon>Paenibacillaceae</taxon>
        <taxon>Aneurinibacillus group</taxon>
        <taxon>Aneurinibacillus</taxon>
    </lineage>
</organism>
<name>A0A511V5F9_9BACL</name>
<accession>A0A511V5F9</accession>
<dbReference type="InterPro" id="IPR003607">
    <property type="entry name" value="HD/PDEase_dom"/>
</dbReference>
<dbReference type="InterPro" id="IPR006675">
    <property type="entry name" value="HDIG_dom"/>
</dbReference>
<protein>
    <submittedName>
        <fullName evidence="2">Phosphohydrolase</fullName>
    </submittedName>
</protein>
<dbReference type="Pfam" id="PF13487">
    <property type="entry name" value="HD_5"/>
    <property type="match status" value="1"/>
</dbReference>
<dbReference type="SUPFAM" id="SSF109604">
    <property type="entry name" value="HD-domain/PDEase-like"/>
    <property type="match status" value="1"/>
</dbReference>
<reference evidence="2 3" key="1">
    <citation type="submission" date="2019-07" db="EMBL/GenBank/DDBJ databases">
        <title>Whole genome shotgun sequence of Aneurinibacillus danicus NBRC 102444.</title>
        <authorList>
            <person name="Hosoyama A."/>
            <person name="Uohara A."/>
            <person name="Ohji S."/>
            <person name="Ichikawa N."/>
        </authorList>
    </citation>
    <scope>NUCLEOTIDE SEQUENCE [LARGE SCALE GENOMIC DNA]</scope>
    <source>
        <strain evidence="2 3">NBRC 102444</strain>
    </source>
</reference>
<comment type="caution">
    <text evidence="2">The sequence shown here is derived from an EMBL/GenBank/DDBJ whole genome shotgun (WGS) entry which is preliminary data.</text>
</comment>
<dbReference type="PANTHER" id="PTHR43155">
    <property type="entry name" value="CYCLIC DI-GMP PHOSPHODIESTERASE PA4108-RELATED"/>
    <property type="match status" value="1"/>
</dbReference>
<dbReference type="PROSITE" id="PS51832">
    <property type="entry name" value="HD_GYP"/>
    <property type="match status" value="1"/>
</dbReference>
<dbReference type="GO" id="GO:0016787">
    <property type="term" value="F:hydrolase activity"/>
    <property type="evidence" value="ECO:0007669"/>
    <property type="project" value="UniProtKB-KW"/>
</dbReference>
<dbReference type="SMART" id="SM00471">
    <property type="entry name" value="HDc"/>
    <property type="match status" value="1"/>
</dbReference>
<evidence type="ECO:0000259" key="1">
    <source>
        <dbReference type="PROSITE" id="PS51832"/>
    </source>
</evidence>